<evidence type="ECO:0000313" key="2">
    <source>
        <dbReference type="Proteomes" id="UP000204537"/>
    </source>
</evidence>
<protein>
    <submittedName>
        <fullName evidence="1">Uncharacterized protein</fullName>
    </submittedName>
</protein>
<organism evidence="1 2">
    <name type="scientific">Synechococcus phage S-CAM3</name>
    <dbReference type="NCBI Taxonomy" id="1883366"/>
    <lineage>
        <taxon>Viruses</taxon>
        <taxon>Duplodnaviria</taxon>
        <taxon>Heunggongvirae</taxon>
        <taxon>Uroviricota</taxon>
        <taxon>Caudoviricetes</taxon>
        <taxon>Pantevenvirales</taxon>
        <taxon>Kyanoviridae</taxon>
        <taxon>Charybdisvirus</taxon>
        <taxon>Charybdisvirus scam3</taxon>
    </lineage>
</organism>
<sequence length="42" mass="4761">MVVGSDWKGKEVVGSQYAKSVRFFDRLGDYSTTQTVKGITYR</sequence>
<keyword evidence="2" id="KW-1185">Reference proteome</keyword>
<dbReference type="KEGG" id="vg:30306396"/>
<proteinExistence type="predicted"/>
<gene>
    <name evidence="1" type="ORF">C421010_106</name>
</gene>
<accession>A0A1D8KK98</accession>
<dbReference type="EMBL" id="KU686199">
    <property type="protein sequence ID" value="AOV59089.1"/>
    <property type="molecule type" value="Genomic_DNA"/>
</dbReference>
<dbReference type="GeneID" id="30306396"/>
<reference evidence="1 2" key="1">
    <citation type="journal article" date="2016" name="Virology">
        <title>The genomic content and context of auxiliary metabolic genes in marine cyanomyoviruses.</title>
        <authorList>
            <person name="Crummett L.T."/>
            <person name="Puxty R.J."/>
            <person name="Weihe C."/>
            <person name="Marston M.F."/>
            <person name="Martiny J.B."/>
        </authorList>
    </citation>
    <scope>NUCLEOTIDE SEQUENCE [LARGE SCALE GENOMIC DNA]</scope>
    <source>
        <strain evidence="1">1010CC42</strain>
    </source>
</reference>
<dbReference type="RefSeq" id="YP_009321369.1">
    <property type="nucleotide sequence ID" value="NC_031906.1"/>
</dbReference>
<dbReference type="OrthoDB" id="20317at10239"/>
<evidence type="ECO:0000313" key="1">
    <source>
        <dbReference type="EMBL" id="AOV59089.1"/>
    </source>
</evidence>
<dbReference type="Proteomes" id="UP000204537">
    <property type="component" value="Segment"/>
</dbReference>
<name>A0A1D8KK98_9CAUD</name>